<dbReference type="EMBL" id="LNYR01000041">
    <property type="protein sequence ID" value="KTD44657.1"/>
    <property type="molecule type" value="Genomic_DNA"/>
</dbReference>
<dbReference type="Proteomes" id="UP000254230">
    <property type="component" value="Unassembled WGS sequence"/>
</dbReference>
<keyword evidence="3" id="KW-1185">Reference proteome</keyword>
<dbReference type="OrthoDB" id="5652468at2"/>
<organism evidence="2 4">
    <name type="scientific">Legionella quateirensis</name>
    <dbReference type="NCBI Taxonomy" id="45072"/>
    <lineage>
        <taxon>Bacteria</taxon>
        <taxon>Pseudomonadati</taxon>
        <taxon>Pseudomonadota</taxon>
        <taxon>Gammaproteobacteria</taxon>
        <taxon>Legionellales</taxon>
        <taxon>Legionellaceae</taxon>
        <taxon>Legionella</taxon>
    </lineage>
</organism>
<name>A0A378KQH0_9GAMM</name>
<dbReference type="EMBL" id="UGOW01000001">
    <property type="protein sequence ID" value="STY16825.1"/>
    <property type="molecule type" value="Genomic_DNA"/>
</dbReference>
<evidence type="ECO:0000313" key="1">
    <source>
        <dbReference type="EMBL" id="KTD44657.1"/>
    </source>
</evidence>
<sequence>MHVNCYRCVRVGAPNPPFLSVAGKLAAKNKTRAEEHMHQCGANVHSIAAGFAIAGNDQFVDYYLNEFNVDKNHIAYGYALIGNHKKVDEYLTLHNASIQFVLQGLP</sequence>
<evidence type="ECO:0000313" key="4">
    <source>
        <dbReference type="Proteomes" id="UP000254230"/>
    </source>
</evidence>
<dbReference type="AlphaFoldDB" id="A0A378KQH0"/>
<reference evidence="1 3" key="1">
    <citation type="submission" date="2015-11" db="EMBL/GenBank/DDBJ databases">
        <title>Genomic analysis of 38 Legionella species identifies large and diverse effector repertoires.</title>
        <authorList>
            <person name="Burstein D."/>
            <person name="Amaro F."/>
            <person name="Zusman T."/>
            <person name="Lifshitz Z."/>
            <person name="Cohen O."/>
            <person name="Gilbert J.A."/>
            <person name="Pupko T."/>
            <person name="Shuman H.A."/>
            <person name="Segal G."/>
        </authorList>
    </citation>
    <scope>NUCLEOTIDE SEQUENCE [LARGE SCALE GENOMIC DNA]</scope>
    <source>
        <strain evidence="1 3">ATCC 49507</strain>
    </source>
</reference>
<dbReference type="STRING" id="45072.Lqua_2824"/>
<gene>
    <name evidence="1" type="ORF">Lqua_2824</name>
    <name evidence="2" type="ORF">NCTC12376_00618</name>
</gene>
<accession>A0A378KQH0</accession>
<protein>
    <submittedName>
        <fullName evidence="2">Uncharacterized protein</fullName>
    </submittedName>
</protein>
<evidence type="ECO:0000313" key="2">
    <source>
        <dbReference type="EMBL" id="STY16825.1"/>
    </source>
</evidence>
<proteinExistence type="predicted"/>
<dbReference type="RefSeq" id="WP_058474956.1">
    <property type="nucleotide sequence ID" value="NZ_CAAAIL010000019.1"/>
</dbReference>
<evidence type="ECO:0000313" key="3">
    <source>
        <dbReference type="Proteomes" id="UP000054639"/>
    </source>
</evidence>
<reference evidence="2 4" key="2">
    <citation type="submission" date="2018-06" db="EMBL/GenBank/DDBJ databases">
        <authorList>
            <consortium name="Pathogen Informatics"/>
            <person name="Doyle S."/>
        </authorList>
    </citation>
    <scope>NUCLEOTIDE SEQUENCE [LARGE SCALE GENOMIC DNA]</scope>
    <source>
        <strain evidence="2 4">NCTC12376</strain>
    </source>
</reference>
<dbReference type="Proteomes" id="UP000054639">
    <property type="component" value="Unassembled WGS sequence"/>
</dbReference>